<accession>A0ABY7TRW3</accession>
<keyword evidence="4" id="KW-1185">Reference proteome</keyword>
<gene>
    <name evidence="3" type="ORF">PQ455_05960</name>
</gene>
<dbReference type="EMBL" id="CP117411">
    <property type="protein sequence ID" value="WCT75402.1"/>
    <property type="molecule type" value="Genomic_DNA"/>
</dbReference>
<reference evidence="3 4" key="1">
    <citation type="submission" date="2023-02" db="EMBL/GenBank/DDBJ databases">
        <title>Genome sequence of Sphingomonas naphthae.</title>
        <authorList>
            <person name="Kim S."/>
            <person name="Heo J."/>
            <person name="Kwon S.-W."/>
        </authorList>
    </citation>
    <scope>NUCLEOTIDE SEQUENCE [LARGE SCALE GENOMIC DNA]</scope>
    <source>
        <strain evidence="3 4">KACC 18716</strain>
    </source>
</reference>
<dbReference type="Pfam" id="PF06855">
    <property type="entry name" value="YozE_SAM_like"/>
    <property type="match status" value="1"/>
</dbReference>
<dbReference type="InterPro" id="IPR036806">
    <property type="entry name" value="YozE_SAM-like_sf"/>
</dbReference>
<evidence type="ECO:0000313" key="3">
    <source>
        <dbReference type="EMBL" id="WCT75402.1"/>
    </source>
</evidence>
<dbReference type="InterPro" id="IPR023089">
    <property type="entry name" value="YozE_SAM-like"/>
</dbReference>
<dbReference type="Gene3D" id="1.10.150.260">
    <property type="entry name" value="YozE SAM-like"/>
    <property type="match status" value="1"/>
</dbReference>
<protein>
    <submittedName>
        <fullName evidence="3">YozE family protein</fullName>
    </submittedName>
</protein>
<dbReference type="SUPFAM" id="SSF140652">
    <property type="entry name" value="YozE-like"/>
    <property type="match status" value="1"/>
</dbReference>
<feature type="compositionally biased region" description="Low complexity" evidence="1">
    <location>
        <begin position="1"/>
        <end position="17"/>
    </location>
</feature>
<feature type="domain" description="YozE SAM-like" evidence="2">
    <location>
        <begin position="20"/>
        <end position="75"/>
    </location>
</feature>
<organism evidence="3 4">
    <name type="scientific">Sphingomonas naphthae</name>
    <dbReference type="NCBI Taxonomy" id="1813468"/>
    <lineage>
        <taxon>Bacteria</taxon>
        <taxon>Pseudomonadati</taxon>
        <taxon>Pseudomonadota</taxon>
        <taxon>Alphaproteobacteria</taxon>
        <taxon>Sphingomonadales</taxon>
        <taxon>Sphingomonadaceae</taxon>
        <taxon>Sphingomonas</taxon>
    </lineage>
</organism>
<sequence>MVDEPAAVEPPAADSPPFGTWLVGQVQSRSDWIGGLAKSARADPSFPRRGNPDAVRHYLSQRGADGDMFEAIDDAERAWQRS</sequence>
<dbReference type="Proteomes" id="UP001220395">
    <property type="component" value="Chromosome"/>
</dbReference>
<evidence type="ECO:0000259" key="2">
    <source>
        <dbReference type="Pfam" id="PF06855"/>
    </source>
</evidence>
<evidence type="ECO:0000256" key="1">
    <source>
        <dbReference type="SAM" id="MobiDB-lite"/>
    </source>
</evidence>
<name>A0ABY7TRW3_9SPHN</name>
<feature type="region of interest" description="Disordered" evidence="1">
    <location>
        <begin position="1"/>
        <end position="21"/>
    </location>
</feature>
<proteinExistence type="predicted"/>
<evidence type="ECO:0000313" key="4">
    <source>
        <dbReference type="Proteomes" id="UP001220395"/>
    </source>
</evidence>